<dbReference type="InterPro" id="IPR011040">
    <property type="entry name" value="Sialidase"/>
</dbReference>
<dbReference type="CDD" id="cd15482">
    <property type="entry name" value="Sialidase_non-viral"/>
    <property type="match status" value="1"/>
</dbReference>
<sequence precursor="true">MPLPKTFRTAIQCSLITVALLCVQTAQAEEHPSIEVSEFVFEDVPFPQCHASTIIEKPTGGLMAAWFGGTREKDKDVGIWVSEKDSSGNWSAPVEVANGIQHDDLRYPCWNPVLVNNHDEPGKISLYYKCGPSPSEWWGMLMTHDEKGWSFPRRLPEGIDGPVKNKPLRLEDGTLLCGSSTEYDGWRVHFEVTKDDGKTWKRIGPINDGKEFNIIQPSILQHKDGSLQILCRSREGSVVTSWSKDQGQTWSKPERTSLPNPNSGTDAVTLQDGRQLIVYNDTPKGRSPLNVAISEDGIHWENKVTLESEKGEYSYPAVIQAKNGDIHITYTWKRQRIKHVALDPEKL</sequence>
<dbReference type="Gene3D" id="2.120.10.10">
    <property type="match status" value="1"/>
</dbReference>
<dbReference type="Pfam" id="PF13088">
    <property type="entry name" value="BNR_2"/>
    <property type="match status" value="1"/>
</dbReference>
<dbReference type="Proteomes" id="UP000315724">
    <property type="component" value="Chromosome"/>
</dbReference>
<accession>A0A517QHU9</accession>
<dbReference type="PANTHER" id="PTHR43752">
    <property type="entry name" value="BNR/ASP-BOX REPEAT FAMILY PROTEIN"/>
    <property type="match status" value="1"/>
</dbReference>
<evidence type="ECO:0000256" key="1">
    <source>
        <dbReference type="SAM" id="MobiDB-lite"/>
    </source>
</evidence>
<evidence type="ECO:0000259" key="3">
    <source>
        <dbReference type="Pfam" id="PF13088"/>
    </source>
</evidence>
<evidence type="ECO:0000313" key="4">
    <source>
        <dbReference type="EMBL" id="QDT31127.1"/>
    </source>
</evidence>
<reference evidence="4 5" key="1">
    <citation type="submission" date="2019-02" db="EMBL/GenBank/DDBJ databases">
        <title>Deep-cultivation of Planctomycetes and their phenomic and genomic characterization uncovers novel biology.</title>
        <authorList>
            <person name="Wiegand S."/>
            <person name="Jogler M."/>
            <person name="Boedeker C."/>
            <person name="Pinto D."/>
            <person name="Vollmers J."/>
            <person name="Rivas-Marin E."/>
            <person name="Kohn T."/>
            <person name="Peeters S.H."/>
            <person name="Heuer A."/>
            <person name="Rast P."/>
            <person name="Oberbeckmann S."/>
            <person name="Bunk B."/>
            <person name="Jeske O."/>
            <person name="Meyerdierks A."/>
            <person name="Storesund J.E."/>
            <person name="Kallscheuer N."/>
            <person name="Luecker S."/>
            <person name="Lage O.M."/>
            <person name="Pohl T."/>
            <person name="Merkel B.J."/>
            <person name="Hornburger P."/>
            <person name="Mueller R.-W."/>
            <person name="Bruemmer F."/>
            <person name="Labrenz M."/>
            <person name="Spormann A.M."/>
            <person name="Op den Camp H."/>
            <person name="Overmann J."/>
            <person name="Amann R."/>
            <person name="Jetten M.S.M."/>
            <person name="Mascher T."/>
            <person name="Medema M.H."/>
            <person name="Devos D.P."/>
            <person name="Kaster A.-K."/>
            <person name="Ovreas L."/>
            <person name="Rohde M."/>
            <person name="Galperin M.Y."/>
            <person name="Jogler C."/>
        </authorList>
    </citation>
    <scope>NUCLEOTIDE SEQUENCE [LARGE SCALE GENOMIC DNA]</scope>
    <source>
        <strain evidence="4 5">Mal48</strain>
    </source>
</reference>
<dbReference type="PANTHER" id="PTHR43752:SF2">
    <property type="entry name" value="BNR_ASP-BOX REPEAT FAMILY PROTEIN"/>
    <property type="match status" value="1"/>
</dbReference>
<dbReference type="InterPro" id="IPR036278">
    <property type="entry name" value="Sialidase_sf"/>
</dbReference>
<feature type="signal peptide" evidence="2">
    <location>
        <begin position="1"/>
        <end position="28"/>
    </location>
</feature>
<name>A0A517QHU9_9PLAN</name>
<dbReference type="SUPFAM" id="SSF50939">
    <property type="entry name" value="Sialidases"/>
    <property type="match status" value="1"/>
</dbReference>
<feature type="domain" description="Sialidase" evidence="3">
    <location>
        <begin position="61"/>
        <end position="328"/>
    </location>
</feature>
<dbReference type="KEGG" id="tpol:Mal48_03580"/>
<feature type="chain" id="PRO_5022225090" description="Sialidase domain-containing protein" evidence="2">
    <location>
        <begin position="29"/>
        <end position="347"/>
    </location>
</feature>
<protein>
    <recommendedName>
        <fullName evidence="3">Sialidase domain-containing protein</fullName>
    </recommendedName>
</protein>
<dbReference type="RefSeq" id="WP_145195479.1">
    <property type="nucleotide sequence ID" value="NZ_CP036267.1"/>
</dbReference>
<gene>
    <name evidence="4" type="ORF">Mal48_03580</name>
</gene>
<dbReference type="EMBL" id="CP036267">
    <property type="protein sequence ID" value="QDT31127.1"/>
    <property type="molecule type" value="Genomic_DNA"/>
</dbReference>
<feature type="region of interest" description="Disordered" evidence="1">
    <location>
        <begin position="242"/>
        <end position="264"/>
    </location>
</feature>
<evidence type="ECO:0000313" key="5">
    <source>
        <dbReference type="Proteomes" id="UP000315724"/>
    </source>
</evidence>
<dbReference type="OrthoDB" id="41724at2"/>
<proteinExistence type="predicted"/>
<keyword evidence="2" id="KW-0732">Signal</keyword>
<dbReference type="AlphaFoldDB" id="A0A517QHU9"/>
<keyword evidence="5" id="KW-1185">Reference proteome</keyword>
<evidence type="ECO:0000256" key="2">
    <source>
        <dbReference type="SAM" id="SignalP"/>
    </source>
</evidence>
<organism evidence="4 5">
    <name type="scientific">Thalassoglobus polymorphus</name>
    <dbReference type="NCBI Taxonomy" id="2527994"/>
    <lineage>
        <taxon>Bacteria</taxon>
        <taxon>Pseudomonadati</taxon>
        <taxon>Planctomycetota</taxon>
        <taxon>Planctomycetia</taxon>
        <taxon>Planctomycetales</taxon>
        <taxon>Planctomycetaceae</taxon>
        <taxon>Thalassoglobus</taxon>
    </lineage>
</organism>